<keyword evidence="3 8" id="KW-1133">Transmembrane helix</keyword>
<evidence type="ECO:0000256" key="3">
    <source>
        <dbReference type="ARBA" id="ARBA00022989"/>
    </source>
</evidence>
<dbReference type="OrthoDB" id="6111195at2759"/>
<feature type="transmembrane region" description="Helical" evidence="8">
    <location>
        <begin position="107"/>
        <end position="126"/>
    </location>
</feature>
<evidence type="ECO:0000313" key="10">
    <source>
        <dbReference type="EnsemblMetazoa" id="BGLB022672-PA"/>
    </source>
</evidence>
<dbReference type="PANTHER" id="PTHR24243">
    <property type="entry name" value="G-PROTEIN COUPLED RECEPTOR"/>
    <property type="match status" value="1"/>
</dbReference>
<dbReference type="VEuPathDB" id="VectorBase:BGLB022672"/>
<dbReference type="InterPro" id="IPR000276">
    <property type="entry name" value="GPCR_Rhodpsn"/>
</dbReference>
<proteinExistence type="predicted"/>
<feature type="transmembrane region" description="Helical" evidence="8">
    <location>
        <begin position="213"/>
        <end position="234"/>
    </location>
</feature>
<evidence type="ECO:0000256" key="6">
    <source>
        <dbReference type="ARBA" id="ARBA00023170"/>
    </source>
</evidence>
<feature type="transmembrane region" description="Helical" evidence="8">
    <location>
        <begin position="160"/>
        <end position="181"/>
    </location>
</feature>
<dbReference type="GO" id="GO:0005886">
    <property type="term" value="C:plasma membrane"/>
    <property type="evidence" value="ECO:0007669"/>
    <property type="project" value="TreeGrafter"/>
</dbReference>
<dbReference type="VEuPathDB" id="VectorBase:BGLAX_044081"/>
<evidence type="ECO:0000256" key="5">
    <source>
        <dbReference type="ARBA" id="ARBA00023136"/>
    </source>
</evidence>
<evidence type="ECO:0000256" key="4">
    <source>
        <dbReference type="ARBA" id="ARBA00023040"/>
    </source>
</evidence>
<dbReference type="STRING" id="6526.A0A2C9KRD0"/>
<dbReference type="Proteomes" id="UP000076420">
    <property type="component" value="Unassembled WGS sequence"/>
</dbReference>
<dbReference type="InterPro" id="IPR017452">
    <property type="entry name" value="GPCR_Rhodpsn_7TM"/>
</dbReference>
<keyword evidence="6" id="KW-0675">Receptor</keyword>
<keyword evidence="2 8" id="KW-0812">Transmembrane</keyword>
<reference evidence="10" key="1">
    <citation type="submission" date="2020-05" db="UniProtKB">
        <authorList>
            <consortium name="EnsemblMetazoa"/>
        </authorList>
    </citation>
    <scope>IDENTIFICATION</scope>
    <source>
        <strain evidence="10">BB02</strain>
    </source>
</reference>
<dbReference type="GO" id="GO:0004930">
    <property type="term" value="F:G protein-coupled receptor activity"/>
    <property type="evidence" value="ECO:0007669"/>
    <property type="project" value="UniProtKB-KW"/>
</dbReference>
<keyword evidence="7" id="KW-0807">Transducer</keyword>
<evidence type="ECO:0000256" key="8">
    <source>
        <dbReference type="SAM" id="Phobius"/>
    </source>
</evidence>
<feature type="domain" description="G-protein coupled receptors family 1 profile" evidence="9">
    <location>
        <begin position="1"/>
        <end position="273"/>
    </location>
</feature>
<feature type="transmembrane region" description="Helical" evidence="8">
    <location>
        <begin position="254"/>
        <end position="276"/>
    </location>
</feature>
<dbReference type="AlphaFoldDB" id="A0A2C9KRD0"/>
<dbReference type="PRINTS" id="PR00237">
    <property type="entry name" value="GPCRRHODOPSN"/>
</dbReference>
<evidence type="ECO:0000313" key="11">
    <source>
        <dbReference type="Proteomes" id="UP000076420"/>
    </source>
</evidence>
<dbReference type="Pfam" id="PF00001">
    <property type="entry name" value="7tm_1"/>
    <property type="match status" value="1"/>
</dbReference>
<comment type="subcellular location">
    <subcellularLocation>
        <location evidence="1">Membrane</location>
        <topology evidence="1">Multi-pass membrane protein</topology>
    </subcellularLocation>
</comment>
<name>A0A2C9KRD0_BIOGL</name>
<evidence type="ECO:0000256" key="2">
    <source>
        <dbReference type="ARBA" id="ARBA00022692"/>
    </source>
</evidence>
<dbReference type="SUPFAM" id="SSF81321">
    <property type="entry name" value="Family A G protein-coupled receptor-like"/>
    <property type="match status" value="1"/>
</dbReference>
<organism evidence="10 11">
    <name type="scientific">Biomphalaria glabrata</name>
    <name type="common">Bloodfluke planorb</name>
    <name type="synonym">Freshwater snail</name>
    <dbReference type="NCBI Taxonomy" id="6526"/>
    <lineage>
        <taxon>Eukaryota</taxon>
        <taxon>Metazoa</taxon>
        <taxon>Spiralia</taxon>
        <taxon>Lophotrochozoa</taxon>
        <taxon>Mollusca</taxon>
        <taxon>Gastropoda</taxon>
        <taxon>Heterobranchia</taxon>
        <taxon>Euthyneura</taxon>
        <taxon>Panpulmonata</taxon>
        <taxon>Hygrophila</taxon>
        <taxon>Lymnaeoidea</taxon>
        <taxon>Planorbidae</taxon>
        <taxon>Biomphalaria</taxon>
    </lineage>
</organism>
<dbReference type="PROSITE" id="PS50262">
    <property type="entry name" value="G_PROTEIN_RECEP_F1_2"/>
    <property type="match status" value="1"/>
</dbReference>
<evidence type="ECO:0000256" key="7">
    <source>
        <dbReference type="ARBA" id="ARBA00023224"/>
    </source>
</evidence>
<evidence type="ECO:0000259" key="9">
    <source>
        <dbReference type="PROSITE" id="PS50262"/>
    </source>
</evidence>
<dbReference type="EnsemblMetazoa" id="BGLB022672-RA">
    <property type="protein sequence ID" value="BGLB022672-PA"/>
    <property type="gene ID" value="BGLB022672"/>
</dbReference>
<dbReference type="PANTHER" id="PTHR24243:SF208">
    <property type="entry name" value="PYROKININ-1 RECEPTOR"/>
    <property type="match status" value="1"/>
</dbReference>
<evidence type="ECO:0000256" key="1">
    <source>
        <dbReference type="ARBA" id="ARBA00004141"/>
    </source>
</evidence>
<keyword evidence="4" id="KW-0297">G-protein coupled receptor</keyword>
<sequence length="299" mass="33879">MFNSNLFKSTLPDGFGETVNISLMSLAVSDLGSLLTLVWESITLNPYFIIAPLPFNSEDVRYLTAAVPHAIFVRIAWWITAFVTFERCLCIVIPLKVKQVITARRTLVINLTIFVVNFLCLCPIFICRSLAKKTPLPLVETVYCTDDYFPIEKIGFTFNVVSQFSAFIIDLVCTIAIIQILSMKSKWRSETASTSASGSKAGFASRDKKIIKMIGLISGIFILCSMPSCVNYAVTVTFWEYTQDKRYININLMMWALIVALEAINSSVTILVYYNMSSKYKMVFKQMFSKKEQVSREKH</sequence>
<accession>A0A2C9KRD0</accession>
<protein>
    <recommendedName>
        <fullName evidence="9">G-protein coupled receptors family 1 profile domain-containing protein</fullName>
    </recommendedName>
</protein>
<gene>
    <name evidence="10" type="primary">106066174</name>
</gene>
<dbReference type="Gene3D" id="1.20.1070.10">
    <property type="entry name" value="Rhodopsin 7-helix transmembrane proteins"/>
    <property type="match status" value="1"/>
</dbReference>
<keyword evidence="5 8" id="KW-0472">Membrane</keyword>
<dbReference type="KEGG" id="bgt:106066174"/>